<organism evidence="1 2">
    <name type="scientific">Methylobacterium oryzae CBMB20</name>
    <dbReference type="NCBI Taxonomy" id="693986"/>
    <lineage>
        <taxon>Bacteria</taxon>
        <taxon>Pseudomonadati</taxon>
        <taxon>Pseudomonadota</taxon>
        <taxon>Alphaproteobacteria</taxon>
        <taxon>Hyphomicrobiales</taxon>
        <taxon>Methylobacteriaceae</taxon>
        <taxon>Methylobacterium</taxon>
    </lineage>
</organism>
<reference evidence="1 2" key="1">
    <citation type="journal article" date="2014" name="PLoS ONE">
        <title>Genome Information of Methylobacterium oryzae, a Plant-Probiotic Methylotroph in the Phyllosphere.</title>
        <authorList>
            <person name="Kwak M.J."/>
            <person name="Jeong H."/>
            <person name="Madhaiyan M."/>
            <person name="Lee Y."/>
            <person name="Sa T.M."/>
            <person name="Oh T.K."/>
            <person name="Kim J.F."/>
        </authorList>
    </citation>
    <scope>NUCLEOTIDE SEQUENCE [LARGE SCALE GENOMIC DNA]</scope>
    <source>
        <strain evidence="1 2">CBMB20</strain>
    </source>
</reference>
<protein>
    <submittedName>
        <fullName evidence="1">Protein of unassigned function</fullName>
    </submittedName>
</protein>
<proteinExistence type="predicted"/>
<dbReference type="Proteomes" id="UP000029492">
    <property type="component" value="Chromosome"/>
</dbReference>
<dbReference type="HOGENOM" id="CLU_3081715_0_0_5"/>
<sequence length="52" mass="5699">MELRIVLNATDYADLCSLAKVSGLAASQYGRQVIKRHLARIYATAEAMEANT</sequence>
<dbReference type="KEGG" id="mor:MOC_0965"/>
<dbReference type="STRING" id="693986.MOC_0965"/>
<gene>
    <name evidence="1" type="ORF">MOC_0965</name>
</gene>
<evidence type="ECO:0000313" key="1">
    <source>
        <dbReference type="EMBL" id="AIQ88720.1"/>
    </source>
</evidence>
<accession>A0A089NQA3</accession>
<dbReference type="EMBL" id="CP003811">
    <property type="protein sequence ID" value="AIQ88720.1"/>
    <property type="molecule type" value="Genomic_DNA"/>
</dbReference>
<name>A0A089NQA3_9HYPH</name>
<dbReference type="AlphaFoldDB" id="A0A089NQA3"/>
<evidence type="ECO:0000313" key="2">
    <source>
        <dbReference type="Proteomes" id="UP000029492"/>
    </source>
</evidence>
<keyword evidence="2" id="KW-1185">Reference proteome</keyword>